<dbReference type="Proteomes" id="UP000677305">
    <property type="component" value="Chromosome"/>
</dbReference>
<dbReference type="KEGG" id="vgu:HYG85_07245"/>
<proteinExistence type="predicted"/>
<evidence type="ECO:0000256" key="1">
    <source>
        <dbReference type="SAM" id="Phobius"/>
    </source>
</evidence>
<accession>A0A8J8SBF3</accession>
<sequence length="137" mass="16217">MRKIIKIIPITILVLITISIIIQSKSNHISIYKQYTDEYIKIITNITNETKGLSIEEAIQVIRNEKNKNAINDLKKIVDKCELEFNNSSRNITFYHNSIKKQYDELNMLFIDNTDMKKLQDILTSFRIDKFYKENVK</sequence>
<dbReference type="EMBL" id="CP058561">
    <property type="protein sequence ID" value="QUH28718.1"/>
    <property type="molecule type" value="Genomic_DNA"/>
</dbReference>
<dbReference type="RefSeq" id="WP_212692929.1">
    <property type="nucleotide sequence ID" value="NZ_CP058561.1"/>
</dbReference>
<gene>
    <name evidence="2" type="ORF">HYG85_07245</name>
</gene>
<keyword evidence="1" id="KW-1133">Transmembrane helix</keyword>
<organism evidence="2 3">
    <name type="scientific">Vallitalea guaymasensis</name>
    <dbReference type="NCBI Taxonomy" id="1185412"/>
    <lineage>
        <taxon>Bacteria</taxon>
        <taxon>Bacillati</taxon>
        <taxon>Bacillota</taxon>
        <taxon>Clostridia</taxon>
        <taxon>Lachnospirales</taxon>
        <taxon>Vallitaleaceae</taxon>
        <taxon>Vallitalea</taxon>
    </lineage>
</organism>
<evidence type="ECO:0000313" key="3">
    <source>
        <dbReference type="Proteomes" id="UP000677305"/>
    </source>
</evidence>
<reference evidence="2 3" key="1">
    <citation type="submission" date="2020-07" db="EMBL/GenBank/DDBJ databases">
        <title>Vallitalea guaymasensis genome.</title>
        <authorList>
            <person name="Postec A."/>
        </authorList>
    </citation>
    <scope>NUCLEOTIDE SEQUENCE [LARGE SCALE GENOMIC DNA]</scope>
    <source>
        <strain evidence="2 3">Ra1766G1</strain>
    </source>
</reference>
<feature type="transmembrane region" description="Helical" evidence="1">
    <location>
        <begin position="7"/>
        <end position="24"/>
    </location>
</feature>
<evidence type="ECO:0000313" key="2">
    <source>
        <dbReference type="EMBL" id="QUH28718.1"/>
    </source>
</evidence>
<protein>
    <submittedName>
        <fullName evidence="2">Uncharacterized protein</fullName>
    </submittedName>
</protein>
<keyword evidence="3" id="KW-1185">Reference proteome</keyword>
<name>A0A8J8SBF3_9FIRM</name>
<dbReference type="AlphaFoldDB" id="A0A8J8SBF3"/>
<keyword evidence="1" id="KW-0472">Membrane</keyword>
<keyword evidence="1" id="KW-0812">Transmembrane</keyword>